<dbReference type="NCBIfam" id="NF003807">
    <property type="entry name" value="PRK05395.1-4"/>
    <property type="match status" value="1"/>
</dbReference>
<evidence type="ECO:0000256" key="8">
    <source>
        <dbReference type="HAMAP-Rule" id="MF_00169"/>
    </source>
</evidence>
<feature type="binding site" evidence="8">
    <location>
        <position position="81"/>
    </location>
    <ligand>
        <name>substrate</name>
    </ligand>
</feature>
<dbReference type="NCBIfam" id="TIGR01088">
    <property type="entry name" value="aroQ"/>
    <property type="match status" value="1"/>
</dbReference>
<dbReference type="Pfam" id="PF01220">
    <property type="entry name" value="DHquinase_II"/>
    <property type="match status" value="1"/>
</dbReference>
<evidence type="ECO:0000313" key="10">
    <source>
        <dbReference type="Proteomes" id="UP001239019"/>
    </source>
</evidence>
<dbReference type="Gene3D" id="3.40.50.9100">
    <property type="entry name" value="Dehydroquinase, class II"/>
    <property type="match status" value="1"/>
</dbReference>
<keyword evidence="8" id="KW-0028">Amino-acid biosynthesis</keyword>
<dbReference type="EMBL" id="JAVDDT010000003">
    <property type="protein sequence ID" value="MDQ2069637.1"/>
    <property type="molecule type" value="Genomic_DNA"/>
</dbReference>
<comment type="pathway">
    <text evidence="3 8">Metabolic intermediate biosynthesis; chorismate biosynthesis; chorismate from D-erythrose 4-phosphate and phosphoenolpyruvate: step 3/7.</text>
</comment>
<dbReference type="PROSITE" id="PS01029">
    <property type="entry name" value="DEHYDROQUINASE_II"/>
    <property type="match status" value="1"/>
</dbReference>
<reference evidence="9 10" key="1">
    <citation type="submission" date="2023-08" db="EMBL/GenBank/DDBJ databases">
        <title>Whole-genome sequencing of halo(alkali)philic microorganisms from hypersaline lakes.</title>
        <authorList>
            <person name="Sorokin D.Y."/>
            <person name="Abbas B."/>
            <person name="Merkel A.Y."/>
        </authorList>
    </citation>
    <scope>NUCLEOTIDE SEQUENCE [LARGE SCALE GENOMIC DNA]</scope>
    <source>
        <strain evidence="9 10">AB-CW4</strain>
    </source>
</reference>
<dbReference type="InterPro" id="IPR018509">
    <property type="entry name" value="DHquinase_II_CS"/>
</dbReference>
<keyword evidence="10" id="KW-1185">Reference proteome</keyword>
<dbReference type="InterPro" id="IPR001874">
    <property type="entry name" value="DHquinase_II"/>
</dbReference>
<keyword evidence="8" id="KW-0057">Aromatic amino acid biosynthesis</keyword>
<evidence type="ECO:0000256" key="5">
    <source>
        <dbReference type="ARBA" id="ARBA00011193"/>
    </source>
</evidence>
<comment type="subunit">
    <text evidence="5 8">Homododecamer.</text>
</comment>
<accession>A0ABU0W6I3</accession>
<evidence type="ECO:0000256" key="7">
    <source>
        <dbReference type="ARBA" id="ARBA00023239"/>
    </source>
</evidence>
<dbReference type="EC" id="4.2.1.10" evidence="6 8"/>
<dbReference type="NCBIfam" id="NF003805">
    <property type="entry name" value="PRK05395.1-2"/>
    <property type="match status" value="1"/>
</dbReference>
<dbReference type="InterPro" id="IPR036441">
    <property type="entry name" value="DHquinase_II_sf"/>
</dbReference>
<comment type="function">
    <text evidence="2 8">Catalyzes a trans-dehydration via an enolate intermediate.</text>
</comment>
<evidence type="ECO:0000256" key="4">
    <source>
        <dbReference type="ARBA" id="ARBA00011037"/>
    </source>
</evidence>
<keyword evidence="7 8" id="KW-0456">Lyase</keyword>
<dbReference type="PANTHER" id="PTHR21272:SF3">
    <property type="entry name" value="CATABOLIC 3-DEHYDROQUINASE"/>
    <property type="match status" value="1"/>
</dbReference>
<organism evidence="9 10">
    <name type="scientific">Natronospira bacteriovora</name>
    <dbReference type="NCBI Taxonomy" id="3069753"/>
    <lineage>
        <taxon>Bacteria</taxon>
        <taxon>Pseudomonadati</taxon>
        <taxon>Pseudomonadota</taxon>
        <taxon>Gammaproteobacteria</taxon>
        <taxon>Natronospirales</taxon>
        <taxon>Natronospiraceae</taxon>
        <taxon>Natronospira</taxon>
    </lineage>
</organism>
<feature type="site" description="Transition state stabilizer" evidence="8">
    <location>
        <position position="18"/>
    </location>
</feature>
<feature type="binding site" evidence="8">
    <location>
        <begin position="102"/>
        <end position="103"/>
    </location>
    <ligand>
        <name>substrate</name>
    </ligand>
</feature>
<evidence type="ECO:0000256" key="1">
    <source>
        <dbReference type="ARBA" id="ARBA00001864"/>
    </source>
</evidence>
<comment type="similarity">
    <text evidence="4 8">Belongs to the type-II 3-dehydroquinase family.</text>
</comment>
<dbReference type="RefSeq" id="WP_306728134.1">
    <property type="nucleotide sequence ID" value="NZ_JAVDDT010000003.1"/>
</dbReference>
<dbReference type="PIRSF" id="PIRSF001399">
    <property type="entry name" value="DHquinase_II"/>
    <property type="match status" value="1"/>
</dbReference>
<feature type="active site" description="Proton acceptor" evidence="8">
    <location>
        <position position="23"/>
    </location>
</feature>
<comment type="catalytic activity">
    <reaction evidence="1 8">
        <text>3-dehydroquinate = 3-dehydroshikimate + H2O</text>
        <dbReference type="Rhea" id="RHEA:21096"/>
        <dbReference type="ChEBI" id="CHEBI:15377"/>
        <dbReference type="ChEBI" id="CHEBI:16630"/>
        <dbReference type="ChEBI" id="CHEBI:32364"/>
        <dbReference type="EC" id="4.2.1.10"/>
    </reaction>
</comment>
<gene>
    <name evidence="8 9" type="primary">aroQ</name>
    <name evidence="9" type="ORF">RBH19_07115</name>
</gene>
<comment type="caution">
    <text evidence="9">The sequence shown here is derived from an EMBL/GenBank/DDBJ whole genome shotgun (WGS) entry which is preliminary data.</text>
</comment>
<proteinExistence type="inferred from homology"/>
<dbReference type="CDD" id="cd00466">
    <property type="entry name" value="DHQase_II"/>
    <property type="match status" value="1"/>
</dbReference>
<evidence type="ECO:0000256" key="3">
    <source>
        <dbReference type="ARBA" id="ARBA00004902"/>
    </source>
</evidence>
<feature type="binding site" evidence="8">
    <location>
        <position position="112"/>
    </location>
    <ligand>
        <name>substrate</name>
    </ligand>
</feature>
<sequence length="148" mass="16271">MARILLLNGPNLDRLGQREPDVYGLETLAAIETGLKALADELGHELLCFQSNAEHELIERLHAAADEGCDWLIFNPAAFTHTSIALRDAVLASRLPMMEVHLSNPMAREPFRHHSHFSDIAVACISGLGAFGYECALRAVDQRLKQAA</sequence>
<evidence type="ECO:0000256" key="2">
    <source>
        <dbReference type="ARBA" id="ARBA00003924"/>
    </source>
</evidence>
<evidence type="ECO:0000256" key="6">
    <source>
        <dbReference type="ARBA" id="ARBA00012060"/>
    </source>
</evidence>
<dbReference type="PANTHER" id="PTHR21272">
    <property type="entry name" value="CATABOLIC 3-DEHYDROQUINASE"/>
    <property type="match status" value="1"/>
</dbReference>
<protein>
    <recommendedName>
        <fullName evidence="6 8">3-dehydroquinate dehydratase</fullName>
        <shortName evidence="8">3-dehydroquinase</shortName>
        <ecNumber evidence="6 8">4.2.1.10</ecNumber>
    </recommendedName>
    <alternativeName>
        <fullName evidence="8">Type II DHQase</fullName>
    </alternativeName>
</protein>
<dbReference type="GO" id="GO:0003855">
    <property type="term" value="F:3-dehydroquinate dehydratase activity"/>
    <property type="evidence" value="ECO:0007669"/>
    <property type="project" value="UniProtKB-EC"/>
</dbReference>
<feature type="binding site" evidence="8">
    <location>
        <position position="75"/>
    </location>
    <ligand>
        <name>substrate</name>
    </ligand>
</feature>
<dbReference type="SUPFAM" id="SSF52304">
    <property type="entry name" value="Type II 3-dehydroquinate dehydratase"/>
    <property type="match status" value="1"/>
</dbReference>
<dbReference type="HAMAP" id="MF_00169">
    <property type="entry name" value="AroQ"/>
    <property type="match status" value="1"/>
</dbReference>
<feature type="binding site" evidence="8">
    <location>
        <position position="88"/>
    </location>
    <ligand>
        <name>substrate</name>
    </ligand>
</feature>
<feature type="active site" description="Proton donor" evidence="8">
    <location>
        <position position="101"/>
    </location>
</feature>
<dbReference type="NCBIfam" id="NF003804">
    <property type="entry name" value="PRK05395.1-1"/>
    <property type="match status" value="1"/>
</dbReference>
<name>A0ABU0W6I3_9GAMM</name>
<dbReference type="Proteomes" id="UP001239019">
    <property type="component" value="Unassembled WGS sequence"/>
</dbReference>
<evidence type="ECO:0000313" key="9">
    <source>
        <dbReference type="EMBL" id="MDQ2069637.1"/>
    </source>
</evidence>